<reference evidence="1 2" key="1">
    <citation type="submission" date="2017-08" db="EMBL/GenBank/DDBJ databases">
        <title>USMARCv1.0.</title>
        <authorList>
            <person name="Hannum G.I."/>
            <person name="Koren S."/>
            <person name="Schroeder S.G."/>
            <person name="Chin S.C."/>
            <person name="Nonneman D.J."/>
            <person name="Becker S.A."/>
            <person name="Rosen B.D."/>
            <person name="Bickhart D.M."/>
            <person name="Putnam N.H."/>
            <person name="Green R.E."/>
            <person name="Tuggle C.K."/>
            <person name="Liu H."/>
            <person name="Rohrer G.A."/>
            <person name="Warr A."/>
            <person name="Hall R."/>
            <person name="Kim K."/>
            <person name="Hume D.A."/>
            <person name="Talbot R."/>
            <person name="Chow W."/>
            <person name="Howe K."/>
            <person name="Schwartz A.S."/>
            <person name="Watson M."/>
            <person name="Archibald A.L."/>
            <person name="Phillippy A.M."/>
            <person name="Smith T.P.L."/>
        </authorList>
    </citation>
    <scope>NUCLEOTIDE SEQUENCE [LARGE SCALE GENOMIC DNA]</scope>
</reference>
<accession>A0A4X1U6J2</accession>
<protein>
    <submittedName>
        <fullName evidence="1">Uncharacterized protein</fullName>
    </submittedName>
</protein>
<reference evidence="1" key="2">
    <citation type="submission" date="2025-08" db="UniProtKB">
        <authorList>
            <consortium name="Ensembl"/>
        </authorList>
    </citation>
    <scope>IDENTIFICATION</scope>
</reference>
<dbReference type="Ensembl" id="ENSSSCT00070028439.1">
    <property type="protein sequence ID" value="ENSSSCP00070023689.1"/>
    <property type="gene ID" value="ENSSSCG00070014492.1"/>
</dbReference>
<proteinExistence type="predicted"/>
<dbReference type="Proteomes" id="UP000314985">
    <property type="component" value="Chromosome 12"/>
</dbReference>
<organism evidence="1 2">
    <name type="scientific">Sus scrofa</name>
    <name type="common">Pig</name>
    <dbReference type="NCBI Taxonomy" id="9823"/>
    <lineage>
        <taxon>Eukaryota</taxon>
        <taxon>Metazoa</taxon>
        <taxon>Chordata</taxon>
        <taxon>Craniata</taxon>
        <taxon>Vertebrata</taxon>
        <taxon>Euteleostomi</taxon>
        <taxon>Mammalia</taxon>
        <taxon>Eutheria</taxon>
        <taxon>Laurasiatheria</taxon>
        <taxon>Artiodactyla</taxon>
        <taxon>Suina</taxon>
        <taxon>Suidae</taxon>
        <taxon>Sus</taxon>
    </lineage>
</organism>
<sequence length="105" mass="11839">MWLEGQQMLVSFQLFSEIHAYHSSSGVSRSFLWFLPPPPAVPVQKHLHELNQNFQRSAGSGAPAHINLRRDVPGLFHPYGQCCCWAMVLASFKYLPSLLSTPQTD</sequence>
<evidence type="ECO:0000313" key="1">
    <source>
        <dbReference type="Ensembl" id="ENSSSCP00070023689.1"/>
    </source>
</evidence>
<dbReference type="AlphaFoldDB" id="A0A4X1U6J2"/>
<name>A0A4X1U6J2_PIG</name>
<evidence type="ECO:0000313" key="2">
    <source>
        <dbReference type="Proteomes" id="UP000314985"/>
    </source>
</evidence>